<gene>
    <name evidence="3" type="ORF">CHLRE_13g607400v5</name>
</gene>
<feature type="compositionally biased region" description="Low complexity" evidence="1">
    <location>
        <begin position="788"/>
        <end position="804"/>
    </location>
</feature>
<feature type="region of interest" description="Disordered" evidence="1">
    <location>
        <begin position="450"/>
        <end position="560"/>
    </location>
</feature>
<dbReference type="PANTHER" id="PTHR34377:SF12">
    <property type="entry name" value="SPLICING FACTOR, ARGININE_SERINE-RICH 15"/>
    <property type="match status" value="1"/>
</dbReference>
<evidence type="ECO:0000256" key="1">
    <source>
        <dbReference type="SAM" id="MobiDB-lite"/>
    </source>
</evidence>
<sequence>MPTTGWRRRQPHAAAAAAAATATATASPVAVPGFEAGARDSRPSSSSGAGQLQQTAPGGGGGGGTAERPEAAATRISKGWGGRGRAGAGGSSSGVGSGGRRRSFVTAFGAAAVSAAACVLLLCCGLLVLVPTPTTAAPAAGAAAGAAGGLSAGALSRAAAALQGAPVDPTALPVELNPSVMVLGEFDWVPYQVAPPYTSRCTDMVDRAKKVAGGSRVNFVPTHYWKDRDEDGSIDSFCYMDSTMTCLNHDGPSVASFRAGMELCFRRAVEEGLGVSLVPHLDDGGKTAAWRNGLVFNPNKAYGGLSYAQVMLEPLVDALAAALAAKPDWVQPLPVWMALQGEMSATVLRYPHEYTQLLSELKERLLRRMRAAGASEAYVAAQRELTQVGVSFNFNKVLQVNTGGGAGGGSAASVLSRFLGFGPFAAATSSLTAFMGRGLLAASQLLPQRADGSSSSGGVSSGSSSSGGLQAIRRQPEESSKAALVAAEGAAPGAATTHGHDHRHDGKEHDGNKHDGKEAKEVGQAKSAEAAARAVTPHRIQAAASSAAAGSQDLHAAAPRRRRDLLQAAAAKPAAVVPTTAAAAAAAAASSTAPGPGSSAGKIDILALGALFEAIDFLGISAYAALDDPDFPMTALQNAAFTYFGEMRDQVGLDVSAILKRRNLDLHYSEFGLGGGNSPLGTTPARTPEAAARMPFYGVWGAYAGPATDPWAPPQMRAFLHSFFAKTLSWLAVGGGPTYKISHCFLWGMGSWDVLGIYPESTTPSGSFRDPQLVQAVTAHNTRAVALAPPRSSSTPAAAKAAAAPTPPAAMQAYSDNTQQAGK</sequence>
<evidence type="ECO:0000256" key="2">
    <source>
        <dbReference type="SAM" id="Phobius"/>
    </source>
</evidence>
<feature type="compositionally biased region" description="Gly residues" evidence="1">
    <location>
        <begin position="79"/>
        <end position="98"/>
    </location>
</feature>
<keyword evidence="2" id="KW-0472">Membrane</keyword>
<dbReference type="Proteomes" id="UP000006906">
    <property type="component" value="Chromosome 13"/>
</dbReference>
<evidence type="ECO:0000313" key="4">
    <source>
        <dbReference type="Proteomes" id="UP000006906"/>
    </source>
</evidence>
<feature type="compositionally biased region" description="Low complexity" evidence="1">
    <location>
        <begin position="482"/>
        <end position="495"/>
    </location>
</feature>
<dbReference type="InterPro" id="IPR006311">
    <property type="entry name" value="TAT_signal"/>
</dbReference>
<dbReference type="Gramene" id="PNW74409">
    <property type="protein sequence ID" value="PNW74409"/>
    <property type="gene ID" value="CHLRE_13g607400v5"/>
</dbReference>
<feature type="transmembrane region" description="Helical" evidence="2">
    <location>
        <begin position="104"/>
        <end position="130"/>
    </location>
</feature>
<feature type="compositionally biased region" description="Polar residues" evidence="1">
    <location>
        <begin position="814"/>
        <end position="823"/>
    </location>
</feature>
<feature type="compositionally biased region" description="Basic residues" evidence="1">
    <location>
        <begin position="1"/>
        <end position="11"/>
    </location>
</feature>
<organism evidence="3 4">
    <name type="scientific">Chlamydomonas reinhardtii</name>
    <name type="common">Chlamydomonas smithii</name>
    <dbReference type="NCBI Taxonomy" id="3055"/>
    <lineage>
        <taxon>Eukaryota</taxon>
        <taxon>Viridiplantae</taxon>
        <taxon>Chlorophyta</taxon>
        <taxon>core chlorophytes</taxon>
        <taxon>Chlorophyceae</taxon>
        <taxon>CS clade</taxon>
        <taxon>Chlamydomonadales</taxon>
        <taxon>Chlamydomonadaceae</taxon>
        <taxon>Chlamydomonas</taxon>
    </lineage>
</organism>
<evidence type="ECO:0000313" key="3">
    <source>
        <dbReference type="EMBL" id="PNW74409.1"/>
    </source>
</evidence>
<accession>A0A2K3D1L7</accession>
<dbReference type="PANTHER" id="PTHR34377">
    <property type="entry name" value="TETRATRICOPEPTIDE REPEAT (TPR)-LIKE SUPERFAMILY PROTEIN"/>
    <property type="match status" value="1"/>
</dbReference>
<feature type="region of interest" description="Disordered" evidence="1">
    <location>
        <begin position="788"/>
        <end position="823"/>
    </location>
</feature>
<keyword evidence="2" id="KW-1133">Transmembrane helix</keyword>
<feature type="compositionally biased region" description="Low complexity" evidence="1">
    <location>
        <begin position="542"/>
        <end position="557"/>
    </location>
</feature>
<keyword evidence="2" id="KW-0812">Transmembrane</keyword>
<reference evidence="3 4" key="1">
    <citation type="journal article" date="2007" name="Science">
        <title>The Chlamydomonas genome reveals the evolution of key animal and plant functions.</title>
        <authorList>
            <person name="Merchant S.S."/>
            <person name="Prochnik S.E."/>
            <person name="Vallon O."/>
            <person name="Harris E.H."/>
            <person name="Karpowicz S.J."/>
            <person name="Witman G.B."/>
            <person name="Terry A."/>
            <person name="Salamov A."/>
            <person name="Fritz-Laylin L.K."/>
            <person name="Marechal-Drouard L."/>
            <person name="Marshall W.F."/>
            <person name="Qu L.H."/>
            <person name="Nelson D.R."/>
            <person name="Sanderfoot A.A."/>
            <person name="Spalding M.H."/>
            <person name="Kapitonov V.V."/>
            <person name="Ren Q."/>
            <person name="Ferris P."/>
            <person name="Lindquist E."/>
            <person name="Shapiro H."/>
            <person name="Lucas S.M."/>
            <person name="Grimwood J."/>
            <person name="Schmutz J."/>
            <person name="Cardol P."/>
            <person name="Cerutti H."/>
            <person name="Chanfreau G."/>
            <person name="Chen C.L."/>
            <person name="Cognat V."/>
            <person name="Croft M.T."/>
            <person name="Dent R."/>
            <person name="Dutcher S."/>
            <person name="Fernandez E."/>
            <person name="Fukuzawa H."/>
            <person name="Gonzalez-Ballester D."/>
            <person name="Gonzalez-Halphen D."/>
            <person name="Hallmann A."/>
            <person name="Hanikenne M."/>
            <person name="Hippler M."/>
            <person name="Inwood W."/>
            <person name="Jabbari K."/>
            <person name="Kalanon M."/>
            <person name="Kuras R."/>
            <person name="Lefebvre P.A."/>
            <person name="Lemaire S.D."/>
            <person name="Lobanov A.V."/>
            <person name="Lohr M."/>
            <person name="Manuell A."/>
            <person name="Meier I."/>
            <person name="Mets L."/>
            <person name="Mittag M."/>
            <person name="Mittelmeier T."/>
            <person name="Moroney J.V."/>
            <person name="Moseley J."/>
            <person name="Napoli C."/>
            <person name="Nedelcu A.M."/>
            <person name="Niyogi K."/>
            <person name="Novoselov S.V."/>
            <person name="Paulsen I.T."/>
            <person name="Pazour G."/>
            <person name="Purton S."/>
            <person name="Ral J.P."/>
            <person name="Riano-Pachon D.M."/>
            <person name="Riekhof W."/>
            <person name="Rymarquis L."/>
            <person name="Schroda M."/>
            <person name="Stern D."/>
            <person name="Umen J."/>
            <person name="Willows R."/>
            <person name="Wilson N."/>
            <person name="Zimmer S.L."/>
            <person name="Allmer J."/>
            <person name="Balk J."/>
            <person name="Bisova K."/>
            <person name="Chen C.J."/>
            <person name="Elias M."/>
            <person name="Gendler K."/>
            <person name="Hauser C."/>
            <person name="Lamb M.R."/>
            <person name="Ledford H."/>
            <person name="Long J.C."/>
            <person name="Minagawa J."/>
            <person name="Page M.D."/>
            <person name="Pan J."/>
            <person name="Pootakham W."/>
            <person name="Roje S."/>
            <person name="Rose A."/>
            <person name="Stahlberg E."/>
            <person name="Terauchi A.M."/>
            <person name="Yang P."/>
            <person name="Ball S."/>
            <person name="Bowler C."/>
            <person name="Dieckmann C.L."/>
            <person name="Gladyshev V.N."/>
            <person name="Green P."/>
            <person name="Jorgensen R."/>
            <person name="Mayfield S."/>
            <person name="Mueller-Roeber B."/>
            <person name="Rajamani S."/>
            <person name="Sayre R.T."/>
            <person name="Brokstein P."/>
            <person name="Dubchak I."/>
            <person name="Goodstein D."/>
            <person name="Hornick L."/>
            <person name="Huang Y.W."/>
            <person name="Jhaveri J."/>
            <person name="Luo Y."/>
            <person name="Martinez D."/>
            <person name="Ngau W.C."/>
            <person name="Otillar B."/>
            <person name="Poliakov A."/>
            <person name="Porter A."/>
            <person name="Szajkowski L."/>
            <person name="Werner G."/>
            <person name="Zhou K."/>
            <person name="Grigoriev I.V."/>
            <person name="Rokhsar D.S."/>
            <person name="Grossman A.R."/>
        </authorList>
    </citation>
    <scope>NUCLEOTIDE SEQUENCE [LARGE SCALE GENOMIC DNA]</scope>
    <source>
        <strain evidence="4">CC-503</strain>
    </source>
</reference>
<dbReference type="InParanoid" id="A0A2K3D1L7"/>
<proteinExistence type="predicted"/>
<dbReference type="PROSITE" id="PS51318">
    <property type="entry name" value="TAT"/>
    <property type="match status" value="1"/>
</dbReference>
<name>A0A2K3D1L7_CHLRE</name>
<dbReference type="OrthoDB" id="532139at2759"/>
<dbReference type="ExpressionAtlas" id="A0A2K3D1L7">
    <property type="expression patterns" value="baseline"/>
</dbReference>
<dbReference type="KEGG" id="cre:CHLRE_13g607400v5"/>
<dbReference type="EMBL" id="CM008974">
    <property type="protein sequence ID" value="PNW74409.1"/>
    <property type="molecule type" value="Genomic_DNA"/>
</dbReference>
<dbReference type="PaxDb" id="3055-EDO98951"/>
<feature type="compositionally biased region" description="Low complexity" evidence="1">
    <location>
        <begin position="452"/>
        <end position="468"/>
    </location>
</feature>
<feature type="compositionally biased region" description="Basic and acidic residues" evidence="1">
    <location>
        <begin position="498"/>
        <end position="523"/>
    </location>
</feature>
<keyword evidence="4" id="KW-1185">Reference proteome</keyword>
<feature type="region of interest" description="Disordered" evidence="1">
    <location>
        <begin position="1"/>
        <end position="99"/>
    </location>
</feature>
<dbReference type="RefSeq" id="XP_042917880.1">
    <property type="nucleotide sequence ID" value="XM_043069905.1"/>
</dbReference>
<protein>
    <submittedName>
        <fullName evidence="3">Uncharacterized protein</fullName>
    </submittedName>
</protein>
<feature type="compositionally biased region" description="Low complexity" evidence="1">
    <location>
        <begin position="13"/>
        <end position="26"/>
    </location>
</feature>
<dbReference type="AlphaFoldDB" id="A0A2K3D1L7"/>
<dbReference type="GeneID" id="5724703"/>